<evidence type="ECO:0000313" key="1">
    <source>
        <dbReference type="EMBL" id="OAM20328.1"/>
    </source>
</evidence>
<evidence type="ECO:0000313" key="2">
    <source>
        <dbReference type="Proteomes" id="UP000078103"/>
    </source>
</evidence>
<comment type="caution">
    <text evidence="1">The sequence shown here is derived from an EMBL/GenBank/DDBJ whole genome shotgun (WGS) entry which is preliminary data.</text>
</comment>
<proteinExistence type="predicted"/>
<organism evidence="1 2">
    <name type="scientific">Eikenella corrodens</name>
    <dbReference type="NCBI Taxonomy" id="539"/>
    <lineage>
        <taxon>Bacteria</taxon>
        <taxon>Pseudomonadati</taxon>
        <taxon>Pseudomonadota</taxon>
        <taxon>Betaproteobacteria</taxon>
        <taxon>Neisseriales</taxon>
        <taxon>Neisseriaceae</taxon>
        <taxon>Eikenella</taxon>
    </lineage>
</organism>
<dbReference type="EMBL" id="LXSH01000028">
    <property type="protein sequence ID" value="OAM20328.1"/>
    <property type="molecule type" value="Genomic_DNA"/>
</dbReference>
<reference evidence="2" key="1">
    <citation type="submission" date="2016-05" db="EMBL/GenBank/DDBJ databases">
        <title>Draft genome of Corynebacterium afermentans subsp. afermentans LCDC 88199T.</title>
        <authorList>
            <person name="Bernier A.-M."/>
            <person name="Bernard K."/>
        </authorList>
    </citation>
    <scope>NUCLEOTIDE SEQUENCE [LARGE SCALE GENOMIC DNA]</scope>
    <source>
        <strain evidence="2">NML120819</strain>
    </source>
</reference>
<dbReference type="Proteomes" id="UP000078103">
    <property type="component" value="Unassembled WGS sequence"/>
</dbReference>
<accession>A0A1A9RMU4</accession>
<dbReference type="RefSeq" id="WP_064106455.1">
    <property type="nucleotide sequence ID" value="NZ_LXSH01000028.1"/>
</dbReference>
<dbReference type="AlphaFoldDB" id="A0A1A9RMU4"/>
<name>A0A1A9RMU4_EIKCO</name>
<protein>
    <submittedName>
        <fullName evidence="1">Uncharacterized protein</fullName>
    </submittedName>
</protein>
<sequence length="242" mass="26371">MSIITDYESLTNLKTVRGRAVKIKNPKNCGIGGAWVEGVGDVDAGSFGIPVRGSALIKSGIKDGIDPDFSYEQFSFGYPAKYVVLDKASSEAIRALSKATHERRVSAARASAPRETKPQLHIYLSSRGWGDYAPLTWVGSADTPDATILAECKALFDTEHDVDMSYDESRVKATITEAKAKYHNQAAERADAKKQAEAVIAATPEKIIKLAAACGYDPENLEDDIDHPLYWAVRNYVEALNT</sequence>
<gene>
    <name evidence="1" type="ORF">A7P89_10535</name>
</gene>